<dbReference type="Proteomes" id="UP000654918">
    <property type="component" value="Unassembled WGS sequence"/>
</dbReference>
<proteinExistence type="predicted"/>
<accession>A0A8H6K5L4</accession>
<evidence type="ECO:0000313" key="2">
    <source>
        <dbReference type="EMBL" id="KAF6825148.1"/>
    </source>
</evidence>
<dbReference type="Pfam" id="PF20150">
    <property type="entry name" value="2EXR"/>
    <property type="match status" value="1"/>
</dbReference>
<reference evidence="2" key="1">
    <citation type="journal article" date="2020" name="Phytopathology">
        <title>Genome Sequence Resources of Colletotrichum truncatum, C. plurivorum, C. musicola, and C. sojae: Four Species Pathogenic to Soybean (Glycine max).</title>
        <authorList>
            <person name="Rogerio F."/>
            <person name="Boufleur T.R."/>
            <person name="Ciampi-Guillardi M."/>
            <person name="Sukno S.A."/>
            <person name="Thon M.R."/>
            <person name="Massola Junior N.S."/>
            <person name="Baroncelli R."/>
        </authorList>
    </citation>
    <scope>NUCLEOTIDE SEQUENCE</scope>
    <source>
        <strain evidence="2">LFN00145</strain>
    </source>
</reference>
<dbReference type="EMBL" id="WIGO01000179">
    <property type="protein sequence ID" value="KAF6825148.1"/>
    <property type="molecule type" value="Genomic_DNA"/>
</dbReference>
<dbReference type="InterPro" id="IPR045518">
    <property type="entry name" value="2EXR"/>
</dbReference>
<dbReference type="AlphaFoldDB" id="A0A8H6K5L4"/>
<organism evidence="2 3">
    <name type="scientific">Colletotrichum plurivorum</name>
    <dbReference type="NCBI Taxonomy" id="2175906"/>
    <lineage>
        <taxon>Eukaryota</taxon>
        <taxon>Fungi</taxon>
        <taxon>Dikarya</taxon>
        <taxon>Ascomycota</taxon>
        <taxon>Pezizomycotina</taxon>
        <taxon>Sordariomycetes</taxon>
        <taxon>Hypocreomycetidae</taxon>
        <taxon>Glomerellales</taxon>
        <taxon>Glomerellaceae</taxon>
        <taxon>Colletotrichum</taxon>
        <taxon>Colletotrichum orchidearum species complex</taxon>
    </lineage>
</organism>
<comment type="caution">
    <text evidence="2">The sequence shown here is derived from an EMBL/GenBank/DDBJ whole genome shotgun (WGS) entry which is preliminary data.</text>
</comment>
<evidence type="ECO:0000313" key="3">
    <source>
        <dbReference type="Proteomes" id="UP000654918"/>
    </source>
</evidence>
<sequence length="257" mass="29112">MSHQVPIDSHHDDEANQAPLPSTFELFSPLPFDLRKLIWEQSLDVPSNVCVLPSNFRPSRDVYLEVRNSYSPLLATSAQAREVALQKMPPARPYDPDRDFLYIGNSSFYNFCEACGRDDWPSATRRLALALPVVDMGVWLPIAMKHLPRLESISIVYPKTAGDVDRLERVVVPRSGYRVLSPLTEEERDAVHVTADFWAETIFDPLHVVWRKSVAEHVDSVKQDLSLSARGEKVPCWNDETQSLGLSFDATCFDRDA</sequence>
<protein>
    <recommendedName>
        <fullName evidence="1">2EXR domain-containing protein</fullName>
    </recommendedName>
</protein>
<name>A0A8H6K5L4_9PEZI</name>
<keyword evidence="3" id="KW-1185">Reference proteome</keyword>
<gene>
    <name evidence="2" type="ORF">CPLU01_10436</name>
</gene>
<feature type="domain" description="2EXR" evidence="1">
    <location>
        <begin position="24"/>
        <end position="88"/>
    </location>
</feature>
<evidence type="ECO:0000259" key="1">
    <source>
        <dbReference type="Pfam" id="PF20150"/>
    </source>
</evidence>